<dbReference type="InterPro" id="IPR014716">
    <property type="entry name" value="Fibrinogen_a/b/g_C_1"/>
</dbReference>
<dbReference type="InterPro" id="IPR050373">
    <property type="entry name" value="Fibrinogen_C-term_domain"/>
</dbReference>
<evidence type="ECO:0000259" key="2">
    <source>
        <dbReference type="PROSITE" id="PS51406"/>
    </source>
</evidence>
<dbReference type="FunFam" id="3.90.215.10:FF:000001">
    <property type="entry name" value="Tenascin isoform 1"/>
    <property type="match status" value="1"/>
</dbReference>
<dbReference type="GO" id="GO:0001867">
    <property type="term" value="P:complement activation, lectin pathway"/>
    <property type="evidence" value="ECO:0007669"/>
    <property type="project" value="TreeGrafter"/>
</dbReference>
<reference evidence="3" key="1">
    <citation type="thesis" date="2020" institute="ProQuest LLC" country="789 East Eisenhower Parkway, Ann Arbor, MI, USA">
        <title>Comparative Genomics and Chromosome Evolution.</title>
        <authorList>
            <person name="Mudd A.B."/>
        </authorList>
    </citation>
    <scope>NUCLEOTIDE SEQUENCE</scope>
    <source>
        <strain evidence="3">237g6f4</strain>
        <tissue evidence="3">Blood</tissue>
    </source>
</reference>
<dbReference type="GO" id="GO:0097367">
    <property type="term" value="F:carbohydrate derivative binding"/>
    <property type="evidence" value="ECO:0007669"/>
    <property type="project" value="TreeGrafter"/>
</dbReference>
<dbReference type="InterPro" id="IPR002181">
    <property type="entry name" value="Fibrinogen_a/b/g_C_dom"/>
</dbReference>
<evidence type="ECO:0000256" key="1">
    <source>
        <dbReference type="ARBA" id="ARBA00023157"/>
    </source>
</evidence>
<dbReference type="EMBL" id="WNYA01000955">
    <property type="protein sequence ID" value="KAG8546755.1"/>
    <property type="molecule type" value="Genomic_DNA"/>
</dbReference>
<dbReference type="NCBIfam" id="NF040941">
    <property type="entry name" value="GGGWT_bact"/>
    <property type="match status" value="1"/>
</dbReference>
<evidence type="ECO:0000313" key="3">
    <source>
        <dbReference type="EMBL" id="KAG8546755.1"/>
    </source>
</evidence>
<dbReference type="PANTHER" id="PTHR19143:SF467">
    <property type="entry name" value="FICOLIN-2-LIKE"/>
    <property type="match status" value="1"/>
</dbReference>
<dbReference type="InterPro" id="IPR020837">
    <property type="entry name" value="Fibrinogen_CS"/>
</dbReference>
<dbReference type="Proteomes" id="UP000824782">
    <property type="component" value="Unassembled WGS sequence"/>
</dbReference>
<dbReference type="PROSITE" id="PS00514">
    <property type="entry name" value="FIBRINOGEN_C_1"/>
    <property type="match status" value="1"/>
</dbReference>
<keyword evidence="1" id="KW-1015">Disulfide bond</keyword>
<evidence type="ECO:0000313" key="4">
    <source>
        <dbReference type="Proteomes" id="UP000824782"/>
    </source>
</evidence>
<dbReference type="SMART" id="SM00186">
    <property type="entry name" value="FBG"/>
    <property type="match status" value="1"/>
</dbReference>
<dbReference type="CDD" id="cd00087">
    <property type="entry name" value="FReD"/>
    <property type="match status" value="1"/>
</dbReference>
<sequence>MMITFLFVSSGAKDCKELLERGAHISDWYTIYPDGKPMKVYCDMHTDGGGWIVFHRRWDGSVDFTRNWKSYKEGFGSRHEFWLGNDKIYRLTIHDKWELRVDLHDSEALKYFAKYASFKLLGECEKFKLLLGHFTGGNAGDALVQHNNMKFTTFDEDNDEHGTVNCGVQHRGGWWFKSCVSAHLNGLYIKGEHKDSNVGINWFTAKGDHYSFEHAEMKIRVTV</sequence>
<proteinExistence type="predicted"/>
<gene>
    <name evidence="3" type="ORF">GDO81_029898</name>
</gene>
<dbReference type="PROSITE" id="PS51406">
    <property type="entry name" value="FIBRINOGEN_C_2"/>
    <property type="match status" value="1"/>
</dbReference>
<protein>
    <recommendedName>
        <fullName evidence="2">Fibrinogen C-terminal domain-containing protein</fullName>
    </recommendedName>
</protein>
<dbReference type="AlphaFoldDB" id="A0AAV6ZH94"/>
<keyword evidence="4" id="KW-1185">Reference proteome</keyword>
<dbReference type="PANTHER" id="PTHR19143">
    <property type="entry name" value="FIBRINOGEN/TENASCIN/ANGIOPOEITIN"/>
    <property type="match status" value="1"/>
</dbReference>
<dbReference type="GO" id="GO:0005102">
    <property type="term" value="F:signaling receptor binding"/>
    <property type="evidence" value="ECO:0007669"/>
    <property type="project" value="TreeGrafter"/>
</dbReference>
<dbReference type="GO" id="GO:0003823">
    <property type="term" value="F:antigen binding"/>
    <property type="evidence" value="ECO:0007669"/>
    <property type="project" value="TreeGrafter"/>
</dbReference>
<comment type="caution">
    <text evidence="3">The sequence shown here is derived from an EMBL/GenBank/DDBJ whole genome shotgun (WGS) entry which is preliminary data.</text>
</comment>
<dbReference type="Gene3D" id="3.90.215.10">
    <property type="entry name" value="Gamma Fibrinogen, chain A, domain 1"/>
    <property type="match status" value="1"/>
</dbReference>
<organism evidence="3 4">
    <name type="scientific">Engystomops pustulosus</name>
    <name type="common">Tungara frog</name>
    <name type="synonym">Physalaemus pustulosus</name>
    <dbReference type="NCBI Taxonomy" id="76066"/>
    <lineage>
        <taxon>Eukaryota</taxon>
        <taxon>Metazoa</taxon>
        <taxon>Chordata</taxon>
        <taxon>Craniata</taxon>
        <taxon>Vertebrata</taxon>
        <taxon>Euteleostomi</taxon>
        <taxon>Amphibia</taxon>
        <taxon>Batrachia</taxon>
        <taxon>Anura</taxon>
        <taxon>Neobatrachia</taxon>
        <taxon>Hyloidea</taxon>
        <taxon>Leptodactylidae</taxon>
        <taxon>Leiuperinae</taxon>
        <taxon>Engystomops</taxon>
    </lineage>
</organism>
<accession>A0AAV6ZH94</accession>
<dbReference type="InterPro" id="IPR036056">
    <property type="entry name" value="Fibrinogen-like_C"/>
</dbReference>
<name>A0AAV6ZH94_ENGPU</name>
<dbReference type="GO" id="GO:0005615">
    <property type="term" value="C:extracellular space"/>
    <property type="evidence" value="ECO:0007669"/>
    <property type="project" value="TreeGrafter"/>
</dbReference>
<dbReference type="SUPFAM" id="SSF56496">
    <property type="entry name" value="Fibrinogen C-terminal domain-like"/>
    <property type="match status" value="1"/>
</dbReference>
<feature type="domain" description="Fibrinogen C-terminal" evidence="2">
    <location>
        <begin position="6"/>
        <end position="223"/>
    </location>
</feature>
<dbReference type="Pfam" id="PF00147">
    <property type="entry name" value="Fibrinogen_C"/>
    <property type="match status" value="1"/>
</dbReference>